<keyword evidence="7" id="KW-0238">DNA-binding</keyword>
<dbReference type="InterPro" id="IPR038709">
    <property type="entry name" value="RpoN_core-bd_sf"/>
</dbReference>
<evidence type="ECO:0000313" key="12">
    <source>
        <dbReference type="Proteomes" id="UP000065807"/>
    </source>
</evidence>
<dbReference type="Pfam" id="PF04552">
    <property type="entry name" value="Sigma54_DBD"/>
    <property type="match status" value="1"/>
</dbReference>
<evidence type="ECO:0000256" key="8">
    <source>
        <dbReference type="ARBA" id="ARBA00023163"/>
    </source>
</evidence>
<dbReference type="RefSeq" id="WP_068137549.1">
    <property type="nucleotide sequence ID" value="NZ_AP014924.1"/>
</dbReference>
<dbReference type="PANTHER" id="PTHR32248:SF4">
    <property type="entry name" value="RNA POLYMERASE SIGMA-54 FACTOR"/>
    <property type="match status" value="1"/>
</dbReference>
<dbReference type="PATRIC" id="fig|1555112.3.peg.2146"/>
<keyword evidence="3" id="KW-0808">Transferase</keyword>
<dbReference type="GO" id="GO:0006352">
    <property type="term" value="P:DNA-templated transcription initiation"/>
    <property type="evidence" value="ECO:0007669"/>
    <property type="project" value="InterPro"/>
</dbReference>
<evidence type="ECO:0000256" key="2">
    <source>
        <dbReference type="ARBA" id="ARBA00022478"/>
    </source>
</evidence>
<evidence type="ECO:0000256" key="1">
    <source>
        <dbReference type="ARBA" id="ARBA00008798"/>
    </source>
</evidence>
<dbReference type="PANTHER" id="PTHR32248">
    <property type="entry name" value="RNA POLYMERASE SIGMA-54 FACTOR"/>
    <property type="match status" value="1"/>
</dbReference>
<dbReference type="Pfam" id="PF00309">
    <property type="entry name" value="Sigma54_AID"/>
    <property type="match status" value="1"/>
</dbReference>
<evidence type="ECO:0000256" key="4">
    <source>
        <dbReference type="ARBA" id="ARBA00022695"/>
    </source>
</evidence>
<dbReference type="Proteomes" id="UP000065807">
    <property type="component" value="Chromosome"/>
</dbReference>
<feature type="domain" description="RNA polymerase sigma factor 54 core-binding" evidence="10">
    <location>
        <begin position="82"/>
        <end position="249"/>
    </location>
</feature>
<accession>A0A0K2SLE3</accession>
<dbReference type="InterPro" id="IPR000394">
    <property type="entry name" value="RNA_pol_sigma_54"/>
</dbReference>
<proteinExistence type="inferred from homology"/>
<dbReference type="PRINTS" id="PR00045">
    <property type="entry name" value="SIGMA54FCT"/>
</dbReference>
<evidence type="ECO:0000256" key="6">
    <source>
        <dbReference type="ARBA" id="ARBA00023082"/>
    </source>
</evidence>
<feature type="domain" description="RNA polymerase sigma factor 54 DNA-binding" evidence="9">
    <location>
        <begin position="276"/>
        <end position="441"/>
    </location>
</feature>
<dbReference type="GO" id="GO:0001216">
    <property type="term" value="F:DNA-binding transcription activator activity"/>
    <property type="evidence" value="ECO:0007669"/>
    <property type="project" value="InterPro"/>
</dbReference>
<keyword evidence="4" id="KW-0548">Nucleotidyltransferase</keyword>
<sequence>MTRPGTSLHLNAVQQQRLSLGQLRMLHLLALPLEELERHIDRLAMENPLLEAEVRPGEQHGLGAWASFDGEEVGRLPAPALSWREDLLQQARLLPVAPSTRRTVQRLILELDDDGLLRGSVEDLAHEWSEDARHVAASLALLQGLEPAGVGARTRREALTLQWVRLHGEGDPLSQIALALLDLEPGASERLDPEALARRLGVSGAQIRLVLERLRRLSPSPVAGAVPSPPIRPDLSVWLEDGRVQVEVYLPGRSLAINPEYRALAGRGDLEEDERAYLRHNLQEARWVLGGLRRRQATLRMLSLELFTVQRPFLERGLEALQPLRRYHLADRLHLHPSTVGRALAGKTAVTPWGVHPFERFFPRSVPRRFGDPSEGPADQAVTSSQVRAWIQRSIAEEDPSHPRTDASLAREMTGSGVALARRTVAKYREEMGIPSSRQRRPLAPA</sequence>
<dbReference type="InterPro" id="IPR007046">
    <property type="entry name" value="RNA_pol_sigma_54_core-bd"/>
</dbReference>
<dbReference type="Pfam" id="PF04963">
    <property type="entry name" value="Sigma54_CBD"/>
    <property type="match status" value="1"/>
</dbReference>
<protein>
    <recommendedName>
        <fullName evidence="13">RNA polymerase sigma-54 factor</fullName>
    </recommendedName>
</protein>
<reference evidence="12" key="2">
    <citation type="journal article" date="2016" name="Int. J. Syst. Evol. Microbiol.">
        <title>Complete genome sequence and cell structure of Limnochorda pilosa, a Gram-negative spore-former within the phylum Firmicutes.</title>
        <authorList>
            <person name="Watanabe M."/>
            <person name="Kojima H."/>
            <person name="Fukui M."/>
        </authorList>
    </citation>
    <scope>NUCLEOTIDE SEQUENCE [LARGE SCALE GENOMIC DNA]</scope>
    <source>
        <strain evidence="12">HC45</strain>
    </source>
</reference>
<evidence type="ECO:0000256" key="7">
    <source>
        <dbReference type="ARBA" id="ARBA00023125"/>
    </source>
</evidence>
<evidence type="ECO:0000256" key="5">
    <source>
        <dbReference type="ARBA" id="ARBA00023015"/>
    </source>
</evidence>
<organism evidence="11 12">
    <name type="scientific">Limnochorda pilosa</name>
    <dbReference type="NCBI Taxonomy" id="1555112"/>
    <lineage>
        <taxon>Bacteria</taxon>
        <taxon>Bacillati</taxon>
        <taxon>Bacillota</taxon>
        <taxon>Limnochordia</taxon>
        <taxon>Limnochordales</taxon>
        <taxon>Limnochordaceae</taxon>
        <taxon>Limnochorda</taxon>
    </lineage>
</organism>
<dbReference type="GO" id="GO:0000428">
    <property type="term" value="C:DNA-directed RNA polymerase complex"/>
    <property type="evidence" value="ECO:0007669"/>
    <property type="project" value="UniProtKB-KW"/>
</dbReference>
<evidence type="ECO:0000313" key="11">
    <source>
        <dbReference type="EMBL" id="BAS27946.1"/>
    </source>
</evidence>
<dbReference type="GO" id="GO:0003677">
    <property type="term" value="F:DNA binding"/>
    <property type="evidence" value="ECO:0007669"/>
    <property type="project" value="UniProtKB-KW"/>
</dbReference>
<dbReference type="STRING" id="1555112.LIP_2105"/>
<reference evidence="12" key="1">
    <citation type="submission" date="2015-07" db="EMBL/GenBank/DDBJ databases">
        <title>Complete genome sequence and phylogenetic analysis of Limnochorda pilosa.</title>
        <authorList>
            <person name="Watanabe M."/>
            <person name="Kojima H."/>
            <person name="Fukui M."/>
        </authorList>
    </citation>
    <scope>NUCLEOTIDE SEQUENCE [LARGE SCALE GENOMIC DNA]</scope>
    <source>
        <strain evidence="12">HC45</strain>
    </source>
</reference>
<comment type="similarity">
    <text evidence="1">Belongs to the sigma-54 factor family.</text>
</comment>
<dbReference type="GO" id="GO:0016987">
    <property type="term" value="F:sigma factor activity"/>
    <property type="evidence" value="ECO:0007669"/>
    <property type="project" value="UniProtKB-KW"/>
</dbReference>
<evidence type="ECO:0000259" key="9">
    <source>
        <dbReference type="Pfam" id="PF04552"/>
    </source>
</evidence>
<dbReference type="GO" id="GO:0016779">
    <property type="term" value="F:nucleotidyltransferase activity"/>
    <property type="evidence" value="ECO:0007669"/>
    <property type="project" value="UniProtKB-KW"/>
</dbReference>
<evidence type="ECO:0000259" key="10">
    <source>
        <dbReference type="Pfam" id="PF04963"/>
    </source>
</evidence>
<dbReference type="InterPro" id="IPR007634">
    <property type="entry name" value="RNA_pol_sigma_54_DNA-bd"/>
</dbReference>
<name>A0A0K2SLE3_LIMPI</name>
<dbReference type="PROSITE" id="PS00718">
    <property type="entry name" value="SIGMA54_2"/>
    <property type="match status" value="1"/>
</dbReference>
<dbReference type="PIRSF" id="PIRSF000774">
    <property type="entry name" value="RpoN"/>
    <property type="match status" value="1"/>
</dbReference>
<dbReference type="OrthoDB" id="9814402at2"/>
<dbReference type="KEGG" id="lpil:LIP_2105"/>
<gene>
    <name evidence="11" type="ORF">LIP_2105</name>
</gene>
<dbReference type="Gene3D" id="1.10.10.1330">
    <property type="entry name" value="RNA polymerase sigma-54 factor, core-binding domain"/>
    <property type="match status" value="1"/>
</dbReference>
<keyword evidence="6" id="KW-0731">Sigma factor</keyword>
<evidence type="ECO:0000256" key="3">
    <source>
        <dbReference type="ARBA" id="ARBA00022679"/>
    </source>
</evidence>
<keyword evidence="5" id="KW-0805">Transcription regulation</keyword>
<dbReference type="AlphaFoldDB" id="A0A0K2SLE3"/>
<evidence type="ECO:0008006" key="13">
    <source>
        <dbReference type="Google" id="ProtNLM"/>
    </source>
</evidence>
<keyword evidence="8" id="KW-0804">Transcription</keyword>
<keyword evidence="2" id="KW-0240">DNA-directed RNA polymerase</keyword>
<dbReference type="EMBL" id="AP014924">
    <property type="protein sequence ID" value="BAS27946.1"/>
    <property type="molecule type" value="Genomic_DNA"/>
</dbReference>
<keyword evidence="12" id="KW-1185">Reference proteome</keyword>
<dbReference type="PROSITE" id="PS50044">
    <property type="entry name" value="SIGMA54_3"/>
    <property type="match status" value="1"/>
</dbReference>
<dbReference type="Gene3D" id="1.10.10.60">
    <property type="entry name" value="Homeodomain-like"/>
    <property type="match status" value="1"/>
</dbReference>